<name>A0ABR4IXY9_9EURO</name>
<evidence type="ECO:0000256" key="7">
    <source>
        <dbReference type="ARBA" id="ARBA00023033"/>
    </source>
</evidence>
<dbReference type="InterPro" id="IPR036188">
    <property type="entry name" value="FAD/NAD-bd_sf"/>
</dbReference>
<comment type="similarity">
    <text evidence="2">Belongs to the FAD-binding monooxygenase family.</text>
</comment>
<accession>A0ABR4IXY9</accession>
<evidence type="ECO:0000313" key="9">
    <source>
        <dbReference type="EMBL" id="KAL2832638.1"/>
    </source>
</evidence>
<dbReference type="Pfam" id="PF13450">
    <property type="entry name" value="NAD_binding_8"/>
    <property type="match status" value="1"/>
</dbReference>
<gene>
    <name evidence="9" type="ORF">BJY01DRAFT_260193</name>
</gene>
<evidence type="ECO:0000256" key="6">
    <source>
        <dbReference type="ARBA" id="ARBA00023002"/>
    </source>
</evidence>
<comment type="cofactor">
    <cofactor evidence="1">
        <name>FAD</name>
        <dbReference type="ChEBI" id="CHEBI:57692"/>
    </cofactor>
</comment>
<dbReference type="PANTHER" id="PTHR43098">
    <property type="entry name" value="L-ORNITHINE N(5)-MONOOXYGENASE-RELATED"/>
    <property type="match status" value="1"/>
</dbReference>
<dbReference type="PANTHER" id="PTHR43098:SF4">
    <property type="entry name" value="BLR3857 PROTEIN"/>
    <property type="match status" value="1"/>
</dbReference>
<evidence type="ECO:0008006" key="11">
    <source>
        <dbReference type="Google" id="ProtNLM"/>
    </source>
</evidence>
<evidence type="ECO:0000256" key="8">
    <source>
        <dbReference type="SAM" id="MobiDB-lite"/>
    </source>
</evidence>
<protein>
    <recommendedName>
        <fullName evidence="11">FAD/NAD(P)-binding domain-containing protein</fullName>
    </recommendedName>
</protein>
<comment type="caution">
    <text evidence="9">The sequence shown here is derived from an EMBL/GenBank/DDBJ whole genome shotgun (WGS) entry which is preliminary data.</text>
</comment>
<evidence type="ECO:0000256" key="2">
    <source>
        <dbReference type="ARBA" id="ARBA00010139"/>
    </source>
</evidence>
<sequence>MFIEPTAVLDEQRLHITLTMGSIGNSATADRTFDPSALQDKYRQERDKRLRNGGLSQYHSIEEDTLQHFARDVWSSPTLRNAVEEKVDYLVIGAGYSGMLLSVRLIEAGITNIRIIDKAGDFGGTWYWNRYPGAACDIESYIYMPLLEETGYIPTEKYARGPELFGHSQRIGRQYGLYDRALFHTEVEKLEWNDSSKRWDIRTSRGDHIQARFVTTAGGLLHKLKFPGVSGIDQFKGHSFHTSRWDYEYTGGDCNGNMEGLADKRVAIIGTGATAVQLVPHLGRSAKHLYVYQRTPSSVDVRLDQPTSEKWADSLTKGWQQRRMDNFNIIVSGGHQDEDQVGDGWTDILVNLSVSGQKVAASQKAADPIKAAQELQNNMQLADYRKMEQVRARVSATINNPTVAESLKPWYNLMCKRPCFHNEYLPTFNRPNVTLVDTKGAGIKRITEKGIVAQGVEIEVDCIIYASGFEYVGSDYSDRMRIVMRGRNGITLDEHWKDGPRTLHGLYTRNFPNHFIMSITQSAVAPNFTHMLNEQAKHIAFVVSESLKKGATTIEPSAEAEEEWVQTIIRLGKLREDFLRECTPSYYNDEGNISEKTLKTGRYGLGSPAFIQLLDDWRKAGSLSGLELDGQPPAINDNSGPRDKVRSGGGEEENNAPKVIRRTPSP</sequence>
<dbReference type="Gene3D" id="3.50.50.60">
    <property type="entry name" value="FAD/NAD(P)-binding domain"/>
    <property type="match status" value="2"/>
</dbReference>
<keyword evidence="3" id="KW-0285">Flavoprotein</keyword>
<keyword evidence="6" id="KW-0560">Oxidoreductase</keyword>
<evidence type="ECO:0000256" key="5">
    <source>
        <dbReference type="ARBA" id="ARBA00022857"/>
    </source>
</evidence>
<dbReference type="EMBL" id="JBFXLU010000260">
    <property type="protein sequence ID" value="KAL2832638.1"/>
    <property type="molecule type" value="Genomic_DNA"/>
</dbReference>
<keyword evidence="4" id="KW-0274">FAD</keyword>
<dbReference type="InterPro" id="IPR050775">
    <property type="entry name" value="FAD-binding_Monooxygenases"/>
</dbReference>
<evidence type="ECO:0000256" key="4">
    <source>
        <dbReference type="ARBA" id="ARBA00022827"/>
    </source>
</evidence>
<evidence type="ECO:0000256" key="1">
    <source>
        <dbReference type="ARBA" id="ARBA00001974"/>
    </source>
</evidence>
<dbReference type="Proteomes" id="UP001610446">
    <property type="component" value="Unassembled WGS sequence"/>
</dbReference>
<evidence type="ECO:0000256" key="3">
    <source>
        <dbReference type="ARBA" id="ARBA00022630"/>
    </source>
</evidence>
<evidence type="ECO:0000313" key="10">
    <source>
        <dbReference type="Proteomes" id="UP001610446"/>
    </source>
</evidence>
<keyword evidence="7" id="KW-0503">Monooxygenase</keyword>
<organism evidence="9 10">
    <name type="scientific">Aspergillus pseudoustus</name>
    <dbReference type="NCBI Taxonomy" id="1810923"/>
    <lineage>
        <taxon>Eukaryota</taxon>
        <taxon>Fungi</taxon>
        <taxon>Dikarya</taxon>
        <taxon>Ascomycota</taxon>
        <taxon>Pezizomycotina</taxon>
        <taxon>Eurotiomycetes</taxon>
        <taxon>Eurotiomycetidae</taxon>
        <taxon>Eurotiales</taxon>
        <taxon>Aspergillaceae</taxon>
        <taxon>Aspergillus</taxon>
        <taxon>Aspergillus subgen. Nidulantes</taxon>
    </lineage>
</organism>
<dbReference type="SUPFAM" id="SSF51905">
    <property type="entry name" value="FAD/NAD(P)-binding domain"/>
    <property type="match status" value="1"/>
</dbReference>
<feature type="region of interest" description="Disordered" evidence="8">
    <location>
        <begin position="625"/>
        <end position="666"/>
    </location>
</feature>
<keyword evidence="10" id="KW-1185">Reference proteome</keyword>
<proteinExistence type="inferred from homology"/>
<keyword evidence="5" id="KW-0521">NADP</keyword>
<reference evidence="9 10" key="1">
    <citation type="submission" date="2024-07" db="EMBL/GenBank/DDBJ databases">
        <title>Section-level genome sequencing and comparative genomics of Aspergillus sections Usti and Cavernicolus.</title>
        <authorList>
            <consortium name="Lawrence Berkeley National Laboratory"/>
            <person name="Nybo J.L."/>
            <person name="Vesth T.C."/>
            <person name="Theobald S."/>
            <person name="Frisvad J.C."/>
            <person name="Larsen T.O."/>
            <person name="Kjaerboelling I."/>
            <person name="Rothschild-Mancinelli K."/>
            <person name="Lyhne E.K."/>
            <person name="Kogle M.E."/>
            <person name="Barry K."/>
            <person name="Clum A."/>
            <person name="Na H."/>
            <person name="Ledsgaard L."/>
            <person name="Lin J."/>
            <person name="Lipzen A."/>
            <person name="Kuo A."/>
            <person name="Riley R."/>
            <person name="Mondo S."/>
            <person name="Labutti K."/>
            <person name="Haridas S."/>
            <person name="Pangalinan J."/>
            <person name="Salamov A.A."/>
            <person name="Simmons B.A."/>
            <person name="Magnuson J.K."/>
            <person name="Chen J."/>
            <person name="Drula E."/>
            <person name="Henrissat B."/>
            <person name="Wiebenga A."/>
            <person name="Lubbers R.J."/>
            <person name="Gomes A.C."/>
            <person name="Makela M.R."/>
            <person name="Stajich J."/>
            <person name="Grigoriev I.V."/>
            <person name="Mortensen U.H."/>
            <person name="De Vries R.P."/>
            <person name="Baker S.E."/>
            <person name="Andersen M.R."/>
        </authorList>
    </citation>
    <scope>NUCLEOTIDE SEQUENCE [LARGE SCALE GENOMIC DNA]</scope>
    <source>
        <strain evidence="9 10">CBS 123904</strain>
    </source>
</reference>